<gene>
    <name evidence="3" type="primary">waaE</name>
    <name evidence="3" type="ORF">SDENCHOL_10360</name>
</gene>
<proteinExistence type="inferred from homology"/>
<comment type="similarity">
    <text evidence="1">Belongs to the glycosyltransferase 2 family. WaaE/KdtX subfamily.</text>
</comment>
<dbReference type="EC" id="2.4.-.-" evidence="3"/>
<dbReference type="Proteomes" id="UP000242886">
    <property type="component" value="Chromosome SDENCHOL"/>
</dbReference>
<dbReference type="PANTHER" id="PTHR43630:SF2">
    <property type="entry name" value="GLYCOSYLTRANSFERASE"/>
    <property type="match status" value="1"/>
</dbReference>
<dbReference type="CDD" id="cd02511">
    <property type="entry name" value="Beta4Glucosyltransferase"/>
    <property type="match status" value="1"/>
</dbReference>
<dbReference type="SUPFAM" id="SSF53448">
    <property type="entry name" value="Nucleotide-diphospho-sugar transferases"/>
    <property type="match status" value="1"/>
</dbReference>
<accession>A0A7Z7HQS4</accession>
<keyword evidence="4" id="KW-1185">Reference proteome</keyword>
<organism evidence="3 4">
    <name type="scientific">Sterolibacterium denitrificans</name>
    <dbReference type="NCBI Taxonomy" id="157592"/>
    <lineage>
        <taxon>Bacteria</taxon>
        <taxon>Pseudomonadati</taxon>
        <taxon>Pseudomonadota</taxon>
        <taxon>Betaproteobacteria</taxon>
        <taxon>Nitrosomonadales</taxon>
        <taxon>Sterolibacteriaceae</taxon>
        <taxon>Sterolibacterium</taxon>
    </lineage>
</organism>
<reference evidence="3" key="1">
    <citation type="submission" date="2017-03" db="EMBL/GenBank/DDBJ databases">
        <authorList>
            <consortium name="AG Boll"/>
        </authorList>
    </citation>
    <scope>NUCLEOTIDE SEQUENCE [LARGE SCALE GENOMIC DNA]</scope>
    <source>
        <strain evidence="3">Chol</strain>
    </source>
</reference>
<dbReference type="Pfam" id="PF00535">
    <property type="entry name" value="Glycos_transf_2"/>
    <property type="match status" value="1"/>
</dbReference>
<dbReference type="EMBL" id="LT837803">
    <property type="protein sequence ID" value="SMB21558.1"/>
    <property type="molecule type" value="Genomic_DNA"/>
</dbReference>
<keyword evidence="3" id="KW-0808">Transferase</keyword>
<evidence type="ECO:0000259" key="2">
    <source>
        <dbReference type="Pfam" id="PF00535"/>
    </source>
</evidence>
<evidence type="ECO:0000256" key="1">
    <source>
        <dbReference type="ARBA" id="ARBA00038494"/>
    </source>
</evidence>
<dbReference type="InterPro" id="IPR001173">
    <property type="entry name" value="Glyco_trans_2-like"/>
</dbReference>
<keyword evidence="3" id="KW-0328">Glycosyltransferase</keyword>
<dbReference type="InterPro" id="IPR029044">
    <property type="entry name" value="Nucleotide-diphossugar_trans"/>
</dbReference>
<dbReference type="GO" id="GO:0016757">
    <property type="term" value="F:glycosyltransferase activity"/>
    <property type="evidence" value="ECO:0007669"/>
    <property type="project" value="UniProtKB-KW"/>
</dbReference>
<protein>
    <submittedName>
        <fullName evidence="3">Lipopolysaccharide core biosynthesis glycosyltransferase WaaE</fullName>
        <ecNumber evidence="3">2.4.-.-</ecNumber>
    </submittedName>
</protein>
<dbReference type="AlphaFoldDB" id="A0A7Z7HQS4"/>
<dbReference type="Gene3D" id="3.90.550.10">
    <property type="entry name" value="Spore Coat Polysaccharide Biosynthesis Protein SpsA, Chain A"/>
    <property type="match status" value="1"/>
</dbReference>
<evidence type="ECO:0000313" key="3">
    <source>
        <dbReference type="EMBL" id="SMB21558.1"/>
    </source>
</evidence>
<feature type="domain" description="Glycosyltransferase 2-like" evidence="2">
    <location>
        <begin position="19"/>
        <end position="115"/>
    </location>
</feature>
<name>A0A7Z7HQS4_9PROT</name>
<dbReference type="PANTHER" id="PTHR43630">
    <property type="entry name" value="POLY-BETA-1,6-N-ACETYL-D-GLUCOSAMINE SYNTHASE"/>
    <property type="match status" value="1"/>
</dbReference>
<sequence>MTPSPLASQGEAVPAPLLSVVVITKNEAHCIGACLEAAGFADEIVVLDSGSTDDTLTIAAAHGARVHVCADWPGFGPQKNRAVALAGGRWILSLDADEIVTPALAAAIKQAVSPDAAQDIAGYWIERRSLYCGQLIRFGDWRNDRVLRLFRRGAGRFSDDVVHERVICDGRTATLAGYLRHDSMTSFAELREKTERYARLGAAKLCARGKGGFFSACLHGGWSWLRGYLLRGGLLDGRAGWIIAGQNARGTFLRYLWAAREKNRAA</sequence>
<evidence type="ECO:0000313" key="4">
    <source>
        <dbReference type="Proteomes" id="UP000242886"/>
    </source>
</evidence>
<dbReference type="RefSeq" id="WP_154715774.1">
    <property type="nucleotide sequence ID" value="NZ_LT837803.1"/>
</dbReference>